<dbReference type="AlphaFoldDB" id="A0A5B8XDM0"/>
<proteinExistence type="predicted"/>
<dbReference type="Proteomes" id="UP000321934">
    <property type="component" value="Chromosome"/>
</dbReference>
<keyword evidence="2" id="KW-1185">Reference proteome</keyword>
<accession>A0A5B8XDM0</accession>
<name>A0A5B8XDM0_9RICK</name>
<organism evidence="1 2">
    <name type="scientific">Candidatus Deianiraea vastatrix</name>
    <dbReference type="NCBI Taxonomy" id="2163644"/>
    <lineage>
        <taxon>Bacteria</taxon>
        <taxon>Pseudomonadati</taxon>
        <taxon>Pseudomonadota</taxon>
        <taxon>Alphaproteobacteria</taxon>
        <taxon>Rickettsiales</taxon>
        <taxon>Candidatus Deianiraeaceae</taxon>
        <taxon>Candidatus Deianiraea</taxon>
    </lineage>
</organism>
<evidence type="ECO:0000313" key="2">
    <source>
        <dbReference type="Proteomes" id="UP000321934"/>
    </source>
</evidence>
<gene>
    <name evidence="1" type="ORF">Deia_00618</name>
</gene>
<evidence type="ECO:0000313" key="1">
    <source>
        <dbReference type="EMBL" id="QED23412.1"/>
    </source>
</evidence>
<sequence length="36" mass="4289">MKITQAHNAWRKLKNEGLTDEQIWTRLEAMESVFVN</sequence>
<reference evidence="1 2" key="1">
    <citation type="journal article" date="2019" name="ISME J.">
        <title>Deianiraea, an extracellular bacterium associated with the ciliate Paramecium, suggests an alternative scenario for the evolution of Rickettsiales.</title>
        <authorList>
            <person name="Castelli M."/>
            <person name="Sabaneyeva E."/>
            <person name="Lanzoni O."/>
            <person name="Lebedeva N."/>
            <person name="Floriano A.M."/>
            <person name="Gaiarsa S."/>
            <person name="Benken K."/>
            <person name="Modeo L."/>
            <person name="Bandi C."/>
            <person name="Potekhin A."/>
            <person name="Sassera D."/>
            <person name="Petroni G."/>
        </authorList>
    </citation>
    <scope>NUCLEOTIDE SEQUENCE [LARGE SCALE GENOMIC DNA]</scope>
    <source>
        <strain evidence="1">CyL4-1</strain>
    </source>
</reference>
<dbReference type="EMBL" id="CP029077">
    <property type="protein sequence ID" value="QED23412.1"/>
    <property type="molecule type" value="Genomic_DNA"/>
</dbReference>
<protein>
    <submittedName>
        <fullName evidence="1">Uncharacterized protein</fullName>
    </submittedName>
</protein>